<dbReference type="NCBIfam" id="TIGR00756">
    <property type="entry name" value="PPR"/>
    <property type="match status" value="3"/>
</dbReference>
<evidence type="ECO:0000313" key="5">
    <source>
        <dbReference type="Proteomes" id="UP001152797"/>
    </source>
</evidence>
<dbReference type="EMBL" id="CAMXCT020005289">
    <property type="protein sequence ID" value="CAL1165308.1"/>
    <property type="molecule type" value="Genomic_DNA"/>
</dbReference>
<name>A0A9P1DKT4_9DINO</name>
<feature type="non-terminal residue" evidence="3">
    <location>
        <position position="1"/>
    </location>
</feature>
<organism evidence="3">
    <name type="scientific">Cladocopium goreaui</name>
    <dbReference type="NCBI Taxonomy" id="2562237"/>
    <lineage>
        <taxon>Eukaryota</taxon>
        <taxon>Sar</taxon>
        <taxon>Alveolata</taxon>
        <taxon>Dinophyceae</taxon>
        <taxon>Suessiales</taxon>
        <taxon>Symbiodiniaceae</taxon>
        <taxon>Cladocopium</taxon>
    </lineage>
</organism>
<dbReference type="Pfam" id="PF01535">
    <property type="entry name" value="PPR"/>
    <property type="match status" value="3"/>
</dbReference>
<sequence>RHPKLLDEQLVNIILEACVALRDTPRLNQFLTFLKRCQWDMPLLWSGATSNSYAALIKAYGSTDQINKAQELWQCIRQQGTIPNEQMFAQMIDVLVTGGRFPEAQQLFREMRQVHSERMASSGMAMAYAMIVKGYTQQKDAASALRCYEEMKVLGVQVGVVVLNTLMDACCRTANLPQATQLLDDMARFEIVPDLITYSTLIKGHCSKGDLDKALELFGAMRRRG</sequence>
<feature type="repeat" description="PPR" evidence="2">
    <location>
        <begin position="49"/>
        <end position="83"/>
    </location>
</feature>
<accession>A0A9P1DKT4</accession>
<proteinExistence type="predicted"/>
<evidence type="ECO:0000313" key="3">
    <source>
        <dbReference type="EMBL" id="CAI4011933.1"/>
    </source>
</evidence>
<evidence type="ECO:0000313" key="4">
    <source>
        <dbReference type="EMBL" id="CAL4799245.1"/>
    </source>
</evidence>
<dbReference type="AlphaFoldDB" id="A0A9P1DKT4"/>
<evidence type="ECO:0000256" key="2">
    <source>
        <dbReference type="PROSITE-ProRule" id="PRU00708"/>
    </source>
</evidence>
<dbReference type="InterPro" id="IPR011990">
    <property type="entry name" value="TPR-like_helical_dom_sf"/>
</dbReference>
<feature type="non-terminal residue" evidence="3">
    <location>
        <position position="225"/>
    </location>
</feature>
<dbReference type="Gene3D" id="1.25.40.10">
    <property type="entry name" value="Tetratricopeptide repeat domain"/>
    <property type="match status" value="2"/>
</dbReference>
<reference evidence="4 5" key="2">
    <citation type="submission" date="2024-05" db="EMBL/GenBank/DDBJ databases">
        <authorList>
            <person name="Chen Y."/>
            <person name="Shah S."/>
            <person name="Dougan E. K."/>
            <person name="Thang M."/>
            <person name="Chan C."/>
        </authorList>
    </citation>
    <scope>NUCLEOTIDE SEQUENCE [LARGE SCALE GENOMIC DNA]</scope>
</reference>
<evidence type="ECO:0000256" key="1">
    <source>
        <dbReference type="ARBA" id="ARBA00022737"/>
    </source>
</evidence>
<reference evidence="3" key="1">
    <citation type="submission" date="2022-10" db="EMBL/GenBank/DDBJ databases">
        <authorList>
            <person name="Chen Y."/>
            <person name="Dougan E. K."/>
            <person name="Chan C."/>
            <person name="Rhodes N."/>
            <person name="Thang M."/>
        </authorList>
    </citation>
    <scope>NUCLEOTIDE SEQUENCE</scope>
</reference>
<keyword evidence="1" id="KW-0677">Repeat</keyword>
<gene>
    <name evidence="3" type="ORF">C1SCF055_LOCUS37048</name>
</gene>
<dbReference type="OrthoDB" id="185373at2759"/>
<feature type="repeat" description="PPR" evidence="2">
    <location>
        <begin position="194"/>
        <end position="225"/>
    </location>
</feature>
<dbReference type="SUPFAM" id="SSF48452">
    <property type="entry name" value="TPR-like"/>
    <property type="match status" value="1"/>
</dbReference>
<feature type="repeat" description="PPR" evidence="2">
    <location>
        <begin position="159"/>
        <end position="193"/>
    </location>
</feature>
<protein>
    <submittedName>
        <fullName evidence="4">Pentatricopeptide repeat-containing protein</fullName>
    </submittedName>
</protein>
<dbReference type="PANTHER" id="PTHR47942">
    <property type="entry name" value="TETRATRICOPEPTIDE REPEAT (TPR)-LIKE SUPERFAMILY PROTEIN-RELATED"/>
    <property type="match status" value="1"/>
</dbReference>
<dbReference type="EMBL" id="CAMXCT030005289">
    <property type="protein sequence ID" value="CAL4799245.1"/>
    <property type="molecule type" value="Genomic_DNA"/>
</dbReference>
<dbReference type="PROSITE" id="PS51375">
    <property type="entry name" value="PPR"/>
    <property type="match status" value="3"/>
</dbReference>
<dbReference type="Proteomes" id="UP001152797">
    <property type="component" value="Unassembled WGS sequence"/>
</dbReference>
<dbReference type="InterPro" id="IPR002885">
    <property type="entry name" value="PPR_rpt"/>
</dbReference>
<dbReference type="PANTHER" id="PTHR47942:SF16">
    <property type="entry name" value="PENTATRICOPEPTIDE REPEAT DOMAIN CONTAINING PROTEIN-RELATED"/>
    <property type="match status" value="1"/>
</dbReference>
<keyword evidence="5" id="KW-1185">Reference proteome</keyword>
<dbReference type="InterPro" id="IPR051222">
    <property type="entry name" value="PPR/CCM1_RNA-binding"/>
</dbReference>
<dbReference type="Pfam" id="PF13041">
    <property type="entry name" value="PPR_2"/>
    <property type="match status" value="1"/>
</dbReference>
<dbReference type="EMBL" id="CAMXCT010005289">
    <property type="protein sequence ID" value="CAI4011933.1"/>
    <property type="molecule type" value="Genomic_DNA"/>
</dbReference>
<comment type="caution">
    <text evidence="3">The sequence shown here is derived from an EMBL/GenBank/DDBJ whole genome shotgun (WGS) entry which is preliminary data.</text>
</comment>